<dbReference type="EMBL" id="JACOPF010000001">
    <property type="protein sequence ID" value="MBC5687892.1"/>
    <property type="molecule type" value="Genomic_DNA"/>
</dbReference>
<feature type="domain" description="Peptidase M24 C-terminal" evidence="6">
    <location>
        <begin position="534"/>
        <end position="594"/>
    </location>
</feature>
<evidence type="ECO:0000259" key="5">
    <source>
        <dbReference type="Pfam" id="PF01321"/>
    </source>
</evidence>
<dbReference type="GO" id="GO:0046872">
    <property type="term" value="F:metal ion binding"/>
    <property type="evidence" value="ECO:0007669"/>
    <property type="project" value="UniProtKB-KW"/>
</dbReference>
<dbReference type="GO" id="GO:0070006">
    <property type="term" value="F:metalloaminopeptidase activity"/>
    <property type="evidence" value="ECO:0007669"/>
    <property type="project" value="InterPro"/>
</dbReference>
<dbReference type="Pfam" id="PF16189">
    <property type="entry name" value="Creatinase_N_2"/>
    <property type="match status" value="1"/>
</dbReference>
<dbReference type="Proteomes" id="UP000652477">
    <property type="component" value="Unassembled WGS sequence"/>
</dbReference>
<dbReference type="CDD" id="cd01085">
    <property type="entry name" value="APP"/>
    <property type="match status" value="1"/>
</dbReference>
<proteinExistence type="inferred from homology"/>
<comment type="caution">
    <text evidence="7">The sequence shown here is derived from an EMBL/GenBank/DDBJ whole genome shotgun (WGS) entry which is preliminary data.</text>
</comment>
<dbReference type="PANTHER" id="PTHR43763">
    <property type="entry name" value="XAA-PRO AMINOPEPTIDASE 1"/>
    <property type="match status" value="1"/>
</dbReference>
<organism evidence="7 8">
    <name type="scientific">Mediterraneibacter hominis</name>
    <dbReference type="NCBI Taxonomy" id="2763054"/>
    <lineage>
        <taxon>Bacteria</taxon>
        <taxon>Bacillati</taxon>
        <taxon>Bacillota</taxon>
        <taxon>Clostridia</taxon>
        <taxon>Lachnospirales</taxon>
        <taxon>Lachnospiraceae</taxon>
        <taxon>Mediterraneibacter</taxon>
    </lineage>
</organism>
<dbReference type="SUPFAM" id="SSF53092">
    <property type="entry name" value="Creatinase/prolidase N-terminal domain"/>
    <property type="match status" value="2"/>
</dbReference>
<keyword evidence="2" id="KW-0479">Metal-binding</keyword>
<protein>
    <submittedName>
        <fullName evidence="7">Aminopeptidase P family protein</fullName>
    </submittedName>
</protein>
<dbReference type="InterPro" id="IPR029149">
    <property type="entry name" value="Creatin/AminoP/Spt16_N"/>
</dbReference>
<dbReference type="Pfam" id="PF00557">
    <property type="entry name" value="Peptidase_M24"/>
    <property type="match status" value="1"/>
</dbReference>
<keyword evidence="8" id="KW-1185">Reference proteome</keyword>
<dbReference type="Pfam" id="PF01321">
    <property type="entry name" value="Creatinase_N"/>
    <property type="match status" value="1"/>
</dbReference>
<dbReference type="SUPFAM" id="SSF55920">
    <property type="entry name" value="Creatinase/aminopeptidase"/>
    <property type="match status" value="1"/>
</dbReference>
<comment type="similarity">
    <text evidence="1">Belongs to the peptidase M24B family.</text>
</comment>
<dbReference type="RefSeq" id="WP_186874545.1">
    <property type="nucleotide sequence ID" value="NZ_JACOPF010000001.1"/>
</dbReference>
<gene>
    <name evidence="7" type="ORF">H8S37_02920</name>
</gene>
<dbReference type="InterPro" id="IPR036005">
    <property type="entry name" value="Creatinase/aminopeptidase-like"/>
</dbReference>
<dbReference type="InterPro" id="IPR000587">
    <property type="entry name" value="Creatinase_N"/>
</dbReference>
<evidence type="ECO:0000259" key="4">
    <source>
        <dbReference type="Pfam" id="PF00557"/>
    </source>
</evidence>
<evidence type="ECO:0000259" key="6">
    <source>
        <dbReference type="Pfam" id="PF16188"/>
    </source>
</evidence>
<name>A0A923LFS0_9FIRM</name>
<dbReference type="InterPro" id="IPR050422">
    <property type="entry name" value="X-Pro_aminopeptidase_P"/>
</dbReference>
<reference evidence="7" key="1">
    <citation type="submission" date="2020-08" db="EMBL/GenBank/DDBJ databases">
        <title>Genome public.</title>
        <authorList>
            <person name="Liu C."/>
            <person name="Sun Q."/>
        </authorList>
    </citation>
    <scope>NUCLEOTIDE SEQUENCE</scope>
    <source>
        <strain evidence="7">NSJ-55</strain>
    </source>
</reference>
<feature type="domain" description="Creatinase N-terminal" evidence="5">
    <location>
        <begin position="6"/>
        <end position="137"/>
    </location>
</feature>
<dbReference type="GO" id="GO:0005737">
    <property type="term" value="C:cytoplasm"/>
    <property type="evidence" value="ECO:0007669"/>
    <property type="project" value="UniProtKB-ARBA"/>
</dbReference>
<evidence type="ECO:0000256" key="1">
    <source>
        <dbReference type="ARBA" id="ARBA00008766"/>
    </source>
</evidence>
<evidence type="ECO:0000256" key="3">
    <source>
        <dbReference type="ARBA" id="ARBA00022801"/>
    </source>
</evidence>
<dbReference type="InterPro" id="IPR000994">
    <property type="entry name" value="Pept_M24"/>
</dbReference>
<keyword evidence="7" id="KW-0031">Aminopeptidase</keyword>
<evidence type="ECO:0000313" key="8">
    <source>
        <dbReference type="Proteomes" id="UP000652477"/>
    </source>
</evidence>
<dbReference type="InterPro" id="IPR032416">
    <property type="entry name" value="Peptidase_M24_C"/>
</dbReference>
<accession>A0A923LFS0</accession>
<dbReference type="InterPro" id="IPR033740">
    <property type="entry name" value="Pept_M24B"/>
</dbReference>
<dbReference type="FunFam" id="3.90.230.10:FF:000009">
    <property type="entry name" value="xaa-Pro aminopeptidase 2"/>
    <property type="match status" value="1"/>
</dbReference>
<dbReference type="PANTHER" id="PTHR43763:SF6">
    <property type="entry name" value="XAA-PRO AMINOPEPTIDASE 1"/>
    <property type="match status" value="1"/>
</dbReference>
<feature type="domain" description="Peptidase M24" evidence="4">
    <location>
        <begin position="308"/>
        <end position="525"/>
    </location>
</feature>
<keyword evidence="7" id="KW-0645">Protease</keyword>
<evidence type="ECO:0000256" key="2">
    <source>
        <dbReference type="ARBA" id="ARBA00022723"/>
    </source>
</evidence>
<dbReference type="Gene3D" id="3.40.350.10">
    <property type="entry name" value="Creatinase/prolidase N-terminal domain"/>
    <property type="match status" value="2"/>
</dbReference>
<evidence type="ECO:0000313" key="7">
    <source>
        <dbReference type="EMBL" id="MBC5687892.1"/>
    </source>
</evidence>
<keyword evidence="3" id="KW-0378">Hydrolase</keyword>
<sequence length="594" mass="68071">MDRKERICRLREYMESAKIDICIIPTADYHQSEYVGEHFKLREYLTGFTGSAGTAVFAKTEAGLWTDGRYFLQASRQLEGSGIELYRMGEPRVPSVEEFLRERLPDRGVLGVDGRTIGVNTGCIYEEIAKEKGGVLLYDIDIASSVWKEQPALSQKSVFSLPLKYTGKSTAQKLEQIRNVMKENKTDVHVLTSLDDIGWILNLRGQDVEYFPLFLSYMIIRLDTAELYAEERKFSEEIKRELKENKITILPYSRIYEQIKKLQKDTVLLDKDRVNYTLYRKLPGQSKIVWKENPEIMMKCVKNPTEVENIKRAHLKDGIAHTKFMYWLKKNAGAKELTELEASKKLEALRAEQEGFLWPSFAPICAYGKHGAIVHYSANEETNAQILEGGLLLTDTGGNYLEGSTDITRTVAIGEVSQEEKNHFTLVAAGMLRLSAVRFLYGCSGANLDYAAREPFWRESLNFNHGTGHGVGYLGNIHEPPIGFRWKCGKSDMHPLEENMVITDEPGIYIEGSYGIRLENELLVRAGEKNEYGQFMYFETLTFVPIDLDAINPEKLEEREKELLNVYHAEVYRNIAPYLSEEERSWLKEYTRSI</sequence>
<dbReference type="AlphaFoldDB" id="A0A923LFS0"/>
<dbReference type="Gene3D" id="3.90.230.10">
    <property type="entry name" value="Creatinase/methionine aminopeptidase superfamily"/>
    <property type="match status" value="1"/>
</dbReference>
<dbReference type="Pfam" id="PF16188">
    <property type="entry name" value="Peptidase_M24_C"/>
    <property type="match status" value="1"/>
</dbReference>